<organism evidence="2 3">
    <name type="scientific">Aspergillus heteromorphus CBS 117.55</name>
    <dbReference type="NCBI Taxonomy" id="1448321"/>
    <lineage>
        <taxon>Eukaryota</taxon>
        <taxon>Fungi</taxon>
        <taxon>Dikarya</taxon>
        <taxon>Ascomycota</taxon>
        <taxon>Pezizomycotina</taxon>
        <taxon>Eurotiomycetes</taxon>
        <taxon>Eurotiomycetidae</taxon>
        <taxon>Eurotiales</taxon>
        <taxon>Aspergillaceae</taxon>
        <taxon>Aspergillus</taxon>
        <taxon>Aspergillus subgen. Circumdati</taxon>
    </lineage>
</organism>
<feature type="region of interest" description="Disordered" evidence="1">
    <location>
        <begin position="262"/>
        <end position="301"/>
    </location>
</feature>
<evidence type="ECO:0000313" key="3">
    <source>
        <dbReference type="Proteomes" id="UP000247233"/>
    </source>
</evidence>
<protein>
    <submittedName>
        <fullName evidence="2">Uncharacterized protein</fullName>
    </submittedName>
</protein>
<evidence type="ECO:0000313" key="2">
    <source>
        <dbReference type="EMBL" id="PWY78251.1"/>
    </source>
</evidence>
<keyword evidence="3" id="KW-1185">Reference proteome</keyword>
<evidence type="ECO:0000256" key="1">
    <source>
        <dbReference type="SAM" id="MobiDB-lite"/>
    </source>
</evidence>
<dbReference type="GeneID" id="37070819"/>
<reference evidence="2 3" key="1">
    <citation type="submission" date="2016-12" db="EMBL/GenBank/DDBJ databases">
        <title>The genomes of Aspergillus section Nigri reveals drivers in fungal speciation.</title>
        <authorList>
            <consortium name="DOE Joint Genome Institute"/>
            <person name="Vesth T.C."/>
            <person name="Nybo J."/>
            <person name="Theobald S."/>
            <person name="Brandl J."/>
            <person name="Frisvad J.C."/>
            <person name="Nielsen K.F."/>
            <person name="Lyhne E.K."/>
            <person name="Kogle M.E."/>
            <person name="Kuo A."/>
            <person name="Riley R."/>
            <person name="Clum A."/>
            <person name="Nolan M."/>
            <person name="Lipzen A."/>
            <person name="Salamov A."/>
            <person name="Henrissat B."/>
            <person name="Wiebenga A."/>
            <person name="De Vries R.P."/>
            <person name="Grigoriev I.V."/>
            <person name="Mortensen U.H."/>
            <person name="Andersen M.R."/>
            <person name="Baker S.E."/>
        </authorList>
    </citation>
    <scope>NUCLEOTIDE SEQUENCE [LARGE SCALE GENOMIC DNA]</scope>
    <source>
        <strain evidence="2 3">CBS 117.55</strain>
    </source>
</reference>
<accession>A0A317VY44</accession>
<dbReference type="VEuPathDB" id="FungiDB:BO70DRAFT_60358"/>
<gene>
    <name evidence="2" type="ORF">BO70DRAFT_60358</name>
</gene>
<dbReference type="Proteomes" id="UP000247233">
    <property type="component" value="Unassembled WGS sequence"/>
</dbReference>
<name>A0A317VY44_9EURO</name>
<dbReference type="RefSeq" id="XP_025398192.1">
    <property type="nucleotide sequence ID" value="XM_025548582.1"/>
</dbReference>
<sequence length="330" mass="38446">MHAWGLESPRITGMKTDGIVWVSTQQGGRHPGRWSVVDNFSGHRCMCVYVCTLVRPRNDPNWVALMGRKWSLVLSYYFYYSLFVSLPRRWGCLFFRHKMILINPGTSDWLYLILCFEPGSARAVAFFLFPWIDRWVTSTCFPTVWIDSGQLELRTYSISTIPLRYERSSCFSALYLHTIETPLPSTPLPSTHHHLHHHHLRQPRLKMINPQKGTKEDYYYQETAQSITERPSSQSINQSTTTINLSHVLVLVLLLVHHDTRPRLRPRPKPRTQTQPLHPPRSVSSRRPGATESNLASLLHPPPSLPPSIPLRWWWWWWSNPLFLGQVHSN</sequence>
<dbReference type="EMBL" id="MSFL01000017">
    <property type="protein sequence ID" value="PWY78251.1"/>
    <property type="molecule type" value="Genomic_DNA"/>
</dbReference>
<comment type="caution">
    <text evidence="2">The sequence shown here is derived from an EMBL/GenBank/DDBJ whole genome shotgun (WGS) entry which is preliminary data.</text>
</comment>
<proteinExistence type="predicted"/>
<dbReference type="AlphaFoldDB" id="A0A317VY44"/>